<evidence type="ECO:0000256" key="1">
    <source>
        <dbReference type="SAM" id="MobiDB-lite"/>
    </source>
</evidence>
<feature type="region of interest" description="Disordered" evidence="1">
    <location>
        <begin position="216"/>
        <end position="237"/>
    </location>
</feature>
<proteinExistence type="predicted"/>
<feature type="region of interest" description="Disordered" evidence="1">
    <location>
        <begin position="50"/>
        <end position="69"/>
    </location>
</feature>
<dbReference type="AlphaFoldDB" id="A0A9W6XUB8"/>
<reference evidence="2" key="1">
    <citation type="submission" date="2023-04" db="EMBL/GenBank/DDBJ databases">
        <title>Phytophthora fragariaefolia NBRC 109709.</title>
        <authorList>
            <person name="Ichikawa N."/>
            <person name="Sato H."/>
            <person name="Tonouchi N."/>
        </authorList>
    </citation>
    <scope>NUCLEOTIDE SEQUENCE</scope>
    <source>
        <strain evidence="2">NBRC 109709</strain>
    </source>
</reference>
<comment type="caution">
    <text evidence="2">The sequence shown here is derived from an EMBL/GenBank/DDBJ whole genome shotgun (WGS) entry which is preliminary data.</text>
</comment>
<dbReference type="Proteomes" id="UP001165121">
    <property type="component" value="Unassembled WGS sequence"/>
</dbReference>
<keyword evidence="3" id="KW-1185">Reference proteome</keyword>
<protein>
    <submittedName>
        <fullName evidence="2">Unnamed protein product</fullName>
    </submittedName>
</protein>
<evidence type="ECO:0000313" key="3">
    <source>
        <dbReference type="Proteomes" id="UP001165121"/>
    </source>
</evidence>
<sequence>MPEHVFWAQILLTHHGDQVAHDQNPVSTPAESGAVTETPAEFGIDVEAPAELGAEVGTPAESGVEEEAPVELESESAIATVSSVEIEDVAGVAVSTKGAAESDVNTALAAGSGTGTTVATELGGDETAVVEEAEAAALVESGVMTEATTTPDTEVGTAAEIGVQATNSAELAAGTVDTATDQDDTSTAEPTGIEIETGTGKADPGAVAAEFEVAEPVVSSHDDEQPTTTGSKVGAAETTVFTAVPEVAATGPEGAVVTLESNEPETGTPSGEVEVNATSVNGSNSTSSAGLPASKSGKTSSPAGLAGRETTVVDRDAT</sequence>
<feature type="compositionally biased region" description="Polar residues" evidence="1">
    <location>
        <begin position="260"/>
        <end position="269"/>
    </location>
</feature>
<feature type="region of interest" description="Disordered" evidence="1">
    <location>
        <begin position="18"/>
        <end position="37"/>
    </location>
</feature>
<accession>A0A9W6XUB8</accession>
<feature type="region of interest" description="Disordered" evidence="1">
    <location>
        <begin position="177"/>
        <end position="203"/>
    </location>
</feature>
<evidence type="ECO:0000313" key="2">
    <source>
        <dbReference type="EMBL" id="GMF45638.1"/>
    </source>
</evidence>
<dbReference type="EMBL" id="BSXT01001854">
    <property type="protein sequence ID" value="GMF45638.1"/>
    <property type="molecule type" value="Genomic_DNA"/>
</dbReference>
<feature type="compositionally biased region" description="Polar residues" evidence="1">
    <location>
        <begin position="276"/>
        <end position="289"/>
    </location>
</feature>
<organism evidence="2 3">
    <name type="scientific">Phytophthora fragariaefolia</name>
    <dbReference type="NCBI Taxonomy" id="1490495"/>
    <lineage>
        <taxon>Eukaryota</taxon>
        <taxon>Sar</taxon>
        <taxon>Stramenopiles</taxon>
        <taxon>Oomycota</taxon>
        <taxon>Peronosporomycetes</taxon>
        <taxon>Peronosporales</taxon>
        <taxon>Peronosporaceae</taxon>
        <taxon>Phytophthora</taxon>
    </lineage>
</organism>
<feature type="region of interest" description="Disordered" evidence="1">
    <location>
        <begin position="260"/>
        <end position="318"/>
    </location>
</feature>
<name>A0A9W6XUB8_9STRA</name>
<gene>
    <name evidence="2" type="ORF">Pfra01_001643600</name>
</gene>